<dbReference type="AlphaFoldDB" id="A0A4R3HW96"/>
<keyword evidence="2" id="KW-0812">Transmembrane</keyword>
<comment type="caution">
    <text evidence="3">The sequence shown here is derived from an EMBL/GenBank/DDBJ whole genome shotgun (WGS) entry which is preliminary data.</text>
</comment>
<name>A0A4R3HW96_PAULE</name>
<sequence>MASWIIPALKAVLPHVGTIISAARPIFTKPKAEGGSVGLSVDAPVQQQIAELQAVAAQNDANIRELAEQLQRAVTALEDAALEAESRAKRMTRMCMTAMILSVIAIATSLILLINR</sequence>
<proteinExistence type="predicted"/>
<keyword evidence="2" id="KW-0472">Membrane</keyword>
<keyword evidence="4" id="KW-1185">Reference proteome</keyword>
<keyword evidence="2" id="KW-1133">Transmembrane helix</keyword>
<dbReference type="OrthoDB" id="8777825at2"/>
<reference evidence="3 4" key="1">
    <citation type="submission" date="2019-03" db="EMBL/GenBank/DDBJ databases">
        <title>Genomic Encyclopedia of Type Strains, Phase IV (KMG-IV): sequencing the most valuable type-strain genomes for metagenomic binning, comparative biology and taxonomic classification.</title>
        <authorList>
            <person name="Goeker M."/>
        </authorList>
    </citation>
    <scope>NUCLEOTIDE SEQUENCE [LARGE SCALE GENOMIC DNA]</scope>
    <source>
        <strain evidence="3 4">DSM 7445</strain>
    </source>
</reference>
<evidence type="ECO:0000256" key="1">
    <source>
        <dbReference type="SAM" id="Coils"/>
    </source>
</evidence>
<feature type="coiled-coil region" evidence="1">
    <location>
        <begin position="49"/>
        <end position="94"/>
    </location>
</feature>
<evidence type="ECO:0000313" key="4">
    <source>
        <dbReference type="Proteomes" id="UP000295382"/>
    </source>
</evidence>
<organism evidence="3 4">
    <name type="scientific">Paucimonas lemoignei</name>
    <name type="common">Pseudomonas lemoignei</name>
    <dbReference type="NCBI Taxonomy" id="29443"/>
    <lineage>
        <taxon>Bacteria</taxon>
        <taxon>Pseudomonadati</taxon>
        <taxon>Pseudomonadota</taxon>
        <taxon>Betaproteobacteria</taxon>
        <taxon>Burkholderiales</taxon>
        <taxon>Burkholderiaceae</taxon>
        <taxon>Paucimonas</taxon>
    </lineage>
</organism>
<protein>
    <submittedName>
        <fullName evidence="3">Uncharacterized protein</fullName>
    </submittedName>
</protein>
<keyword evidence="1" id="KW-0175">Coiled coil</keyword>
<dbReference type="EMBL" id="SLZQ01000004">
    <property type="protein sequence ID" value="TCS37422.1"/>
    <property type="molecule type" value="Genomic_DNA"/>
</dbReference>
<dbReference type="RefSeq" id="WP_132258363.1">
    <property type="nucleotide sequence ID" value="NZ_SLZQ01000004.1"/>
</dbReference>
<accession>A0A4R3HW96</accession>
<evidence type="ECO:0000256" key="2">
    <source>
        <dbReference type="SAM" id="Phobius"/>
    </source>
</evidence>
<dbReference type="Proteomes" id="UP000295382">
    <property type="component" value="Unassembled WGS sequence"/>
</dbReference>
<gene>
    <name evidence="3" type="ORF">EDC30_104225</name>
</gene>
<feature type="transmembrane region" description="Helical" evidence="2">
    <location>
        <begin position="94"/>
        <end position="114"/>
    </location>
</feature>
<evidence type="ECO:0000313" key="3">
    <source>
        <dbReference type="EMBL" id="TCS37422.1"/>
    </source>
</evidence>